<protein>
    <recommendedName>
        <fullName evidence="3">F-box domain-containing protein</fullName>
    </recommendedName>
</protein>
<proteinExistence type="predicted"/>
<comment type="caution">
    <text evidence="1">The sequence shown here is derived from an EMBL/GenBank/DDBJ whole genome shotgun (WGS) entry which is preliminary data.</text>
</comment>
<name>A0AAV9W2T3_9PEZI</name>
<dbReference type="Proteomes" id="UP001370758">
    <property type="component" value="Unassembled WGS sequence"/>
</dbReference>
<accession>A0AAV9W2T3</accession>
<evidence type="ECO:0000313" key="1">
    <source>
        <dbReference type="EMBL" id="KAK6501276.1"/>
    </source>
</evidence>
<gene>
    <name evidence="1" type="ORF">TWF481_009117</name>
</gene>
<dbReference type="EMBL" id="JAVHJL010000006">
    <property type="protein sequence ID" value="KAK6501276.1"/>
    <property type="molecule type" value="Genomic_DNA"/>
</dbReference>
<evidence type="ECO:0000313" key="2">
    <source>
        <dbReference type="Proteomes" id="UP001370758"/>
    </source>
</evidence>
<evidence type="ECO:0008006" key="3">
    <source>
        <dbReference type="Google" id="ProtNLM"/>
    </source>
</evidence>
<dbReference type="AlphaFoldDB" id="A0AAV9W2T3"/>
<reference evidence="1 2" key="1">
    <citation type="submission" date="2023-08" db="EMBL/GenBank/DDBJ databases">
        <authorList>
            <person name="Palmer J.M."/>
        </authorList>
    </citation>
    <scope>NUCLEOTIDE SEQUENCE [LARGE SCALE GENOMIC DNA]</scope>
    <source>
        <strain evidence="1 2">TWF481</strain>
    </source>
</reference>
<organism evidence="1 2">
    <name type="scientific">Arthrobotrys musiformis</name>
    <dbReference type="NCBI Taxonomy" id="47236"/>
    <lineage>
        <taxon>Eukaryota</taxon>
        <taxon>Fungi</taxon>
        <taxon>Dikarya</taxon>
        <taxon>Ascomycota</taxon>
        <taxon>Pezizomycotina</taxon>
        <taxon>Orbiliomycetes</taxon>
        <taxon>Orbiliales</taxon>
        <taxon>Orbiliaceae</taxon>
        <taxon>Arthrobotrys</taxon>
    </lineage>
</organism>
<keyword evidence="2" id="KW-1185">Reference proteome</keyword>
<sequence>MASIITLTATPEILDHIFEYLWKPDVWVLALTCKSLYPACIRFVWRNLEVTRDSPFRKPGTECAWSLCYVIKRYWADASWLQYTKFLNVGRHLNSTFEDATALLWLLEGEKVRPNCVELIVDSLDIDPRTKQEADGSLLRLKRYSESRSHVDFSIKLVSAIQLAKLIDLPKVTHLAIQCPMPTLADRESGMQYALWIKGTAEDLAQILDQTTNLKHFGWAVQRDIITRVMHYSYPNSSSVDCVRETLQKLKYVTSFSIHGYLLHPTIFIAPPPRTRKFTVDGIMSQEWWEGFARCPFSELKSLTLRMEEKNQQLLRWFLQPGNSVDPVDLKGMAVSTLENIICEVKKGPPNLMV</sequence>